<feature type="transmembrane region" description="Helical" evidence="7">
    <location>
        <begin position="136"/>
        <end position="159"/>
    </location>
</feature>
<feature type="transmembrane region" description="Helical" evidence="7">
    <location>
        <begin position="205"/>
        <end position="226"/>
    </location>
</feature>
<dbReference type="PANTHER" id="PTHR30250">
    <property type="entry name" value="PST FAMILY PREDICTED COLANIC ACID TRANSPORTER"/>
    <property type="match status" value="1"/>
</dbReference>
<evidence type="ECO:0000313" key="8">
    <source>
        <dbReference type="EMBL" id="MBO8460952.1"/>
    </source>
</evidence>
<feature type="transmembrane region" description="Helical" evidence="7">
    <location>
        <begin position="432"/>
        <end position="450"/>
    </location>
</feature>
<evidence type="ECO:0000256" key="3">
    <source>
        <dbReference type="ARBA" id="ARBA00022475"/>
    </source>
</evidence>
<feature type="transmembrane region" description="Helical" evidence="7">
    <location>
        <begin position="246"/>
        <end position="266"/>
    </location>
</feature>
<dbReference type="GO" id="GO:0005886">
    <property type="term" value="C:plasma membrane"/>
    <property type="evidence" value="ECO:0007669"/>
    <property type="project" value="UniProtKB-SubCell"/>
</dbReference>
<reference evidence="8" key="1">
    <citation type="submission" date="2020-10" db="EMBL/GenBank/DDBJ databases">
        <authorList>
            <person name="Gilroy R."/>
        </authorList>
    </citation>
    <scope>NUCLEOTIDE SEQUENCE</scope>
    <source>
        <strain evidence="8">G3-3990</strain>
    </source>
</reference>
<reference evidence="8" key="2">
    <citation type="journal article" date="2021" name="PeerJ">
        <title>Extensive microbial diversity within the chicken gut microbiome revealed by metagenomics and culture.</title>
        <authorList>
            <person name="Gilroy R."/>
            <person name="Ravi A."/>
            <person name="Getino M."/>
            <person name="Pursley I."/>
            <person name="Horton D.L."/>
            <person name="Alikhan N.F."/>
            <person name="Baker D."/>
            <person name="Gharbi K."/>
            <person name="Hall N."/>
            <person name="Watson M."/>
            <person name="Adriaenssens E.M."/>
            <person name="Foster-Nyarko E."/>
            <person name="Jarju S."/>
            <person name="Secka A."/>
            <person name="Antonio M."/>
            <person name="Oren A."/>
            <person name="Chaudhuri R.R."/>
            <person name="La Ragione R."/>
            <person name="Hildebrand F."/>
            <person name="Pallen M.J."/>
        </authorList>
    </citation>
    <scope>NUCLEOTIDE SEQUENCE</scope>
    <source>
        <strain evidence="8">G3-3990</strain>
    </source>
</reference>
<dbReference type="PANTHER" id="PTHR30250:SF10">
    <property type="entry name" value="LIPOPOLYSACCHARIDE BIOSYNTHESIS PROTEIN WZXC"/>
    <property type="match status" value="1"/>
</dbReference>
<feature type="transmembrane region" description="Helical" evidence="7">
    <location>
        <begin position="106"/>
        <end position="124"/>
    </location>
</feature>
<keyword evidence="3" id="KW-1003">Cell membrane</keyword>
<dbReference type="AlphaFoldDB" id="A0A9D9N5D0"/>
<feature type="transmembrane region" description="Helical" evidence="7">
    <location>
        <begin position="317"/>
        <end position="340"/>
    </location>
</feature>
<comment type="subcellular location">
    <subcellularLocation>
        <location evidence="1">Cell membrane</location>
        <topology evidence="1">Multi-pass membrane protein</topology>
    </subcellularLocation>
</comment>
<protein>
    <submittedName>
        <fullName evidence="8">Lipopolysaccharide biosynthesis protein</fullName>
    </submittedName>
</protein>
<proteinExistence type="inferred from homology"/>
<keyword evidence="4 7" id="KW-0812">Transmembrane</keyword>
<evidence type="ECO:0000256" key="6">
    <source>
        <dbReference type="ARBA" id="ARBA00023136"/>
    </source>
</evidence>
<dbReference type="EMBL" id="JADIMG010000106">
    <property type="protein sequence ID" value="MBO8460952.1"/>
    <property type="molecule type" value="Genomic_DNA"/>
</dbReference>
<comment type="caution">
    <text evidence="8">The sequence shown here is derived from an EMBL/GenBank/DDBJ whole genome shotgun (WGS) entry which is preliminary data.</text>
</comment>
<accession>A0A9D9N5D0</accession>
<feature type="transmembrane region" description="Helical" evidence="7">
    <location>
        <begin position="286"/>
        <end position="305"/>
    </location>
</feature>
<evidence type="ECO:0000256" key="7">
    <source>
        <dbReference type="SAM" id="Phobius"/>
    </source>
</evidence>
<evidence type="ECO:0000256" key="4">
    <source>
        <dbReference type="ARBA" id="ARBA00022692"/>
    </source>
</evidence>
<feature type="transmembrane region" description="Helical" evidence="7">
    <location>
        <begin position="374"/>
        <end position="391"/>
    </location>
</feature>
<dbReference type="Proteomes" id="UP000823641">
    <property type="component" value="Unassembled WGS sequence"/>
</dbReference>
<feature type="transmembrane region" description="Helical" evidence="7">
    <location>
        <begin position="34"/>
        <end position="51"/>
    </location>
</feature>
<keyword evidence="6 7" id="KW-0472">Membrane</keyword>
<evidence type="ECO:0000256" key="5">
    <source>
        <dbReference type="ARBA" id="ARBA00022989"/>
    </source>
</evidence>
<dbReference type="CDD" id="cd13127">
    <property type="entry name" value="MATE_tuaB_like"/>
    <property type="match status" value="1"/>
</dbReference>
<feature type="transmembrane region" description="Helical" evidence="7">
    <location>
        <begin position="165"/>
        <end position="184"/>
    </location>
</feature>
<sequence length="470" mass="53120">MNALAWSAADRTVQQALQLIIGIWLARILSPSDFGLMGIIMLFAGISYVFVEGGFGQAVARIKGADNRYFTSIWIMNLAIASLLYIILYLSAPYISIFFGQPQLKAIIRILFLALFFNAGYLIQHTQLGIQLDYRSIAFCNITATFISGICGITIAYVYKNVWALVAQQVTYHFFRLCCFSLVTKWLPSRHISLQPIRQLGRFSINLMGTSLLNALFSNLFVTFIGKFYPISYTGYYSQAQKQNDTIQFTFISILNGVSYNIFALLHENTTRLKNFYTQLLHKSALLTLPVFCVLITLSEPFFSVLLGEKWISSVPYFQLLCGAQLLCVCDLLCINLLNARGKSRITFRIELIKKTGMLATLFVFASYGIYQGIIAYGILNWGIGFTWLYLAKKELSLSWNVLWKSVIPALGIGIIVSCLIWNIGWILNTHIYIELLIQLSIGIACYCLLLHKVYPGLIKDIKQLIPKDN</sequence>
<dbReference type="Pfam" id="PF13440">
    <property type="entry name" value="Polysacc_synt_3"/>
    <property type="match status" value="1"/>
</dbReference>
<evidence type="ECO:0000313" key="9">
    <source>
        <dbReference type="Proteomes" id="UP000823641"/>
    </source>
</evidence>
<evidence type="ECO:0000256" key="1">
    <source>
        <dbReference type="ARBA" id="ARBA00004651"/>
    </source>
</evidence>
<dbReference type="InterPro" id="IPR050833">
    <property type="entry name" value="Poly_Biosynth_Transport"/>
</dbReference>
<keyword evidence="5 7" id="KW-1133">Transmembrane helix</keyword>
<comment type="similarity">
    <text evidence="2">Belongs to the polysaccharide synthase family.</text>
</comment>
<evidence type="ECO:0000256" key="2">
    <source>
        <dbReference type="ARBA" id="ARBA00007430"/>
    </source>
</evidence>
<organism evidence="8 9">
    <name type="scientific">Candidatus Gallipaludibacter merdavium</name>
    <dbReference type="NCBI Taxonomy" id="2840839"/>
    <lineage>
        <taxon>Bacteria</taxon>
        <taxon>Pseudomonadati</taxon>
        <taxon>Bacteroidota</taxon>
        <taxon>Bacteroidia</taxon>
        <taxon>Bacteroidales</taxon>
        <taxon>Candidatus Gallipaludibacter</taxon>
    </lineage>
</organism>
<feature type="transmembrane region" description="Helical" evidence="7">
    <location>
        <begin position="72"/>
        <end position="100"/>
    </location>
</feature>
<gene>
    <name evidence="8" type="ORF">IAA73_11585</name>
</gene>
<feature type="transmembrane region" description="Helical" evidence="7">
    <location>
        <begin position="403"/>
        <end position="426"/>
    </location>
</feature>
<name>A0A9D9N5D0_9BACT</name>